<sequence>MILARFTSGDEPRYGIVQGLDYTERCDLDFPDTARLVVLKGDPLFGAPEATGEVIALNEVRLLSPVIPRSKVVGLGSTYDGEAGSLTEPPFVFLKPNTAVIGTDTPIIKPDWSQTLVHEAELAIIIKDLCKDVDPADAAHHVLGYTVANDVAAPSDNIVRSKSFDTACPLGPWIYVPEADDEFNPANARVTLRIDGEVVGEGNTANLNVSIENIVASVSRMFTLLPGDVILTGAAAYAKDVPSGVGVAAQIDGLGRIASVVR</sequence>
<evidence type="ECO:0000313" key="5">
    <source>
        <dbReference type="EMBL" id="UQF79163.1"/>
    </source>
</evidence>
<protein>
    <submittedName>
        <fullName evidence="5">Fumarylacetoacetate hydrolase family protein</fullName>
    </submittedName>
</protein>
<dbReference type="EMBL" id="CP097095">
    <property type="protein sequence ID" value="UQF79163.1"/>
    <property type="molecule type" value="Genomic_DNA"/>
</dbReference>
<dbReference type="Gene3D" id="3.90.850.10">
    <property type="entry name" value="Fumarylacetoacetase-like, C-terminal domain"/>
    <property type="match status" value="1"/>
</dbReference>
<evidence type="ECO:0000313" key="6">
    <source>
        <dbReference type="Proteomes" id="UP000830236"/>
    </source>
</evidence>
<dbReference type="PANTHER" id="PTHR42796:SF4">
    <property type="entry name" value="FUMARYLACETOACETATE HYDROLASE DOMAIN-CONTAINING PROTEIN 2A"/>
    <property type="match status" value="1"/>
</dbReference>
<evidence type="ECO:0000256" key="1">
    <source>
        <dbReference type="ARBA" id="ARBA00010211"/>
    </source>
</evidence>
<feature type="domain" description="Fumarylacetoacetase-like C-terminal" evidence="3">
    <location>
        <begin position="88"/>
        <end position="261"/>
    </location>
</feature>
<gene>
    <name evidence="5" type="ORF">M3I41_06035</name>
</gene>
<dbReference type="KEGG" id="agh:M3I41_06035"/>
<organism evidence="5 6">
    <name type="scientific">Actinomyces graevenitzii</name>
    <dbReference type="NCBI Taxonomy" id="55565"/>
    <lineage>
        <taxon>Bacteria</taxon>
        <taxon>Bacillati</taxon>
        <taxon>Actinomycetota</taxon>
        <taxon>Actinomycetes</taxon>
        <taxon>Actinomycetales</taxon>
        <taxon>Actinomycetaceae</taxon>
        <taxon>Actinomyces</taxon>
    </lineage>
</organism>
<dbReference type="SUPFAM" id="SSF56529">
    <property type="entry name" value="FAH"/>
    <property type="match status" value="1"/>
</dbReference>
<reference evidence="5" key="1">
    <citation type="submission" date="2022-05" db="EMBL/GenBank/DDBJ databases">
        <title>Using nanopore sequencing to obtain complete genomes from saliva samples.</title>
        <authorList>
            <person name="Baker J.L."/>
        </authorList>
    </citation>
    <scope>NUCLEOTIDE SEQUENCE</scope>
    <source>
        <strain evidence="5">JCVI-JB-Ag32</strain>
    </source>
</reference>
<dbReference type="InterPro" id="IPR036663">
    <property type="entry name" value="Fumarylacetoacetase_C_sf"/>
</dbReference>
<dbReference type="PANTHER" id="PTHR42796">
    <property type="entry name" value="FUMARYLACETOACETATE HYDROLASE DOMAIN-CONTAINING PROTEIN 2A-RELATED"/>
    <property type="match status" value="1"/>
</dbReference>
<keyword evidence="5" id="KW-0378">Hydrolase</keyword>
<evidence type="ECO:0000259" key="3">
    <source>
        <dbReference type="Pfam" id="PF01557"/>
    </source>
</evidence>
<dbReference type="Pfam" id="PF01557">
    <property type="entry name" value="FAA_hydrolase"/>
    <property type="match status" value="1"/>
</dbReference>
<evidence type="ECO:0000259" key="4">
    <source>
        <dbReference type="Pfam" id="PF10370"/>
    </source>
</evidence>
<feature type="domain" description="Rv2993c-like N-terminal" evidence="4">
    <location>
        <begin position="3"/>
        <end position="65"/>
    </location>
</feature>
<dbReference type="Pfam" id="PF10370">
    <property type="entry name" value="Rv2993c-like_N"/>
    <property type="match status" value="1"/>
</dbReference>
<proteinExistence type="inferred from homology"/>
<dbReference type="InterPro" id="IPR051121">
    <property type="entry name" value="FAH"/>
</dbReference>
<name>A0A9E7AEK4_9ACTO</name>
<dbReference type="InterPro" id="IPR011234">
    <property type="entry name" value="Fumarylacetoacetase-like_C"/>
</dbReference>
<evidence type="ECO:0000256" key="2">
    <source>
        <dbReference type="ARBA" id="ARBA00022723"/>
    </source>
</evidence>
<dbReference type="Proteomes" id="UP000830236">
    <property type="component" value="Chromosome"/>
</dbReference>
<comment type="similarity">
    <text evidence="1">Belongs to the FAH family.</text>
</comment>
<dbReference type="Gene3D" id="2.30.30.370">
    <property type="entry name" value="FAH"/>
    <property type="match status" value="1"/>
</dbReference>
<accession>A0A9E7AEK4</accession>
<dbReference type="GO" id="GO:0044281">
    <property type="term" value="P:small molecule metabolic process"/>
    <property type="evidence" value="ECO:0007669"/>
    <property type="project" value="UniProtKB-ARBA"/>
</dbReference>
<keyword evidence="2" id="KW-0479">Metal-binding</keyword>
<dbReference type="InterPro" id="IPR018833">
    <property type="entry name" value="Rv2993c-like_N"/>
</dbReference>
<dbReference type="GO" id="GO:0016787">
    <property type="term" value="F:hydrolase activity"/>
    <property type="evidence" value="ECO:0007669"/>
    <property type="project" value="UniProtKB-KW"/>
</dbReference>
<dbReference type="GO" id="GO:0046872">
    <property type="term" value="F:metal ion binding"/>
    <property type="evidence" value="ECO:0007669"/>
    <property type="project" value="UniProtKB-KW"/>
</dbReference>
<dbReference type="AlphaFoldDB" id="A0A9E7AEK4"/>